<dbReference type="InterPro" id="IPR029063">
    <property type="entry name" value="SAM-dependent_MTases_sf"/>
</dbReference>
<dbReference type="GO" id="GO:0008168">
    <property type="term" value="F:methyltransferase activity"/>
    <property type="evidence" value="ECO:0007669"/>
    <property type="project" value="UniProtKB-KW"/>
</dbReference>
<evidence type="ECO:0000256" key="2">
    <source>
        <dbReference type="ARBA" id="ARBA00022679"/>
    </source>
</evidence>
<evidence type="ECO:0000256" key="1">
    <source>
        <dbReference type="ARBA" id="ARBA00022603"/>
    </source>
</evidence>
<reference evidence="4" key="1">
    <citation type="submission" date="2023-06" db="EMBL/GenBank/DDBJ databases">
        <title>Genome-scale phylogeny and comparative genomics of the fungal order Sordariales.</title>
        <authorList>
            <consortium name="Lawrence Berkeley National Laboratory"/>
            <person name="Hensen N."/>
            <person name="Bonometti L."/>
            <person name="Westerberg I."/>
            <person name="Brannstrom I.O."/>
            <person name="Guillou S."/>
            <person name="Cros-Aarteil S."/>
            <person name="Calhoun S."/>
            <person name="Haridas S."/>
            <person name="Kuo A."/>
            <person name="Mondo S."/>
            <person name="Pangilinan J."/>
            <person name="Riley R."/>
            <person name="Labutti K."/>
            <person name="Andreopoulos B."/>
            <person name="Lipzen A."/>
            <person name="Chen C."/>
            <person name="Yanf M."/>
            <person name="Daum C."/>
            <person name="Ng V."/>
            <person name="Clum A."/>
            <person name="Steindorff A."/>
            <person name="Ohm R."/>
            <person name="Martin F."/>
            <person name="Silar P."/>
            <person name="Natvig D."/>
            <person name="Lalanne C."/>
            <person name="Gautier V."/>
            <person name="Ament-Velasquez S.L."/>
            <person name="Kruys A."/>
            <person name="Hutchinson M.I."/>
            <person name="Powell A.J."/>
            <person name="Barry K."/>
            <person name="Miller A.N."/>
            <person name="Grigoriev I.V."/>
            <person name="Debuchy R."/>
            <person name="Gladieux P."/>
            <person name="Thoren M.H."/>
            <person name="Johannesson H."/>
        </authorList>
    </citation>
    <scope>NUCLEOTIDE SEQUENCE</scope>
    <source>
        <strain evidence="4">CBS 606.72</strain>
    </source>
</reference>
<dbReference type="GO" id="GO:0032259">
    <property type="term" value="P:methylation"/>
    <property type="evidence" value="ECO:0007669"/>
    <property type="project" value="UniProtKB-KW"/>
</dbReference>
<dbReference type="AlphaFoldDB" id="A0AA39WJS1"/>
<dbReference type="SUPFAM" id="SSF53335">
    <property type="entry name" value="S-adenosyl-L-methionine-dependent methyltransferases"/>
    <property type="match status" value="1"/>
</dbReference>
<dbReference type="PIRSF" id="PIRSF028177">
    <property type="entry name" value="Polyketide_synth_Omtfrase_TcmP"/>
    <property type="match status" value="1"/>
</dbReference>
<keyword evidence="2" id="KW-0808">Transferase</keyword>
<proteinExistence type="predicted"/>
<evidence type="ECO:0000313" key="5">
    <source>
        <dbReference type="Proteomes" id="UP001175000"/>
    </source>
</evidence>
<evidence type="ECO:0000256" key="3">
    <source>
        <dbReference type="SAM" id="MobiDB-lite"/>
    </source>
</evidence>
<keyword evidence="1 4" id="KW-0489">Methyltransferase</keyword>
<keyword evidence="5" id="KW-1185">Reference proteome</keyword>
<protein>
    <submittedName>
        <fullName evidence="4">S-adenosyl-L-methionine-dependent methyltransferase</fullName>
    </submittedName>
</protein>
<dbReference type="Gene3D" id="3.40.50.150">
    <property type="entry name" value="Vaccinia Virus protein VP39"/>
    <property type="match status" value="1"/>
</dbReference>
<accession>A0AA39WJS1</accession>
<sequence length="321" mass="36625">MALLTSPNNNEPNDSPPPSLTSTTSKIQIPFKGIPETMLATLTMRAQDAAPSSSTSQYLNDVWAQPVLDKLDYSPAKERIDRIEFVLLRAKQFDDWTCEFLAEHAGKEEGVTVLHLACGLDSRCFRVGCFGSEDGREVARGMGDGWKVGWIDVDLPEVVKVREMAMPRPVEENGREYTLLAKDVTDKKWLEDEIPADRPTLVIMEGLLMYLERKEVERLIKRICDRFPKGQIIADVLGRKFIARQKRATAIHRTGAIMVSAVDHAETEIVVLHEKLKLRDQVRLWQREGNYILPWKYRILAWVWSWIPGLSTMSGDLRMDF</sequence>
<dbReference type="Proteomes" id="UP001175000">
    <property type="component" value="Unassembled WGS sequence"/>
</dbReference>
<feature type="region of interest" description="Disordered" evidence="3">
    <location>
        <begin position="1"/>
        <end position="26"/>
    </location>
</feature>
<gene>
    <name evidence="4" type="ORF">B0T14DRAFT_568285</name>
</gene>
<organism evidence="4 5">
    <name type="scientific">Immersiella caudata</name>
    <dbReference type="NCBI Taxonomy" id="314043"/>
    <lineage>
        <taxon>Eukaryota</taxon>
        <taxon>Fungi</taxon>
        <taxon>Dikarya</taxon>
        <taxon>Ascomycota</taxon>
        <taxon>Pezizomycotina</taxon>
        <taxon>Sordariomycetes</taxon>
        <taxon>Sordariomycetidae</taxon>
        <taxon>Sordariales</taxon>
        <taxon>Lasiosphaeriaceae</taxon>
        <taxon>Immersiella</taxon>
    </lineage>
</organism>
<dbReference type="PANTHER" id="PTHR43619">
    <property type="entry name" value="S-ADENOSYL-L-METHIONINE-DEPENDENT METHYLTRANSFERASE YKTD-RELATED"/>
    <property type="match status" value="1"/>
</dbReference>
<evidence type="ECO:0000313" key="4">
    <source>
        <dbReference type="EMBL" id="KAK0616704.1"/>
    </source>
</evidence>
<dbReference type="Pfam" id="PF04072">
    <property type="entry name" value="LCM"/>
    <property type="match status" value="1"/>
</dbReference>
<dbReference type="EMBL" id="JAULSU010000005">
    <property type="protein sequence ID" value="KAK0616704.1"/>
    <property type="molecule type" value="Genomic_DNA"/>
</dbReference>
<dbReference type="PANTHER" id="PTHR43619:SF2">
    <property type="entry name" value="S-ADENOSYL-L-METHIONINE-DEPENDENT METHYLTRANSFERASES SUPERFAMILY PROTEIN"/>
    <property type="match status" value="1"/>
</dbReference>
<dbReference type="InterPro" id="IPR016874">
    <property type="entry name" value="TcmP-like"/>
</dbReference>
<comment type="caution">
    <text evidence="4">The sequence shown here is derived from an EMBL/GenBank/DDBJ whole genome shotgun (WGS) entry which is preliminary data.</text>
</comment>
<feature type="compositionally biased region" description="Low complexity" evidence="3">
    <location>
        <begin position="1"/>
        <end position="13"/>
    </location>
</feature>
<name>A0AA39WJS1_9PEZI</name>
<dbReference type="InterPro" id="IPR007213">
    <property type="entry name" value="Ppm1/Ppm2/Tcmp"/>
</dbReference>